<keyword evidence="3" id="KW-0238">DNA-binding</keyword>
<keyword evidence="2" id="KW-0805">Transcription regulation</keyword>
<dbReference type="InterPro" id="IPR040259">
    <property type="entry name" value="Mesogenin/MesP"/>
</dbReference>
<reference evidence="8" key="1">
    <citation type="submission" date="2021-07" db="EMBL/GenBank/DDBJ databases">
        <authorList>
            <person name="Catto M.A."/>
            <person name="Jacobson A."/>
            <person name="Kennedy G."/>
            <person name="Labadie P."/>
            <person name="Hunt B.G."/>
            <person name="Srinivasan R."/>
        </authorList>
    </citation>
    <scope>NUCLEOTIDE SEQUENCE</scope>
    <source>
        <strain evidence="8">PL_HMW_Pooled</strain>
        <tissue evidence="8">Head</tissue>
    </source>
</reference>
<dbReference type="Gene3D" id="4.10.280.10">
    <property type="entry name" value="Helix-loop-helix DNA-binding domain"/>
    <property type="match status" value="1"/>
</dbReference>
<evidence type="ECO:0000256" key="6">
    <source>
        <dbReference type="SAM" id="MobiDB-lite"/>
    </source>
</evidence>
<dbReference type="Pfam" id="PF00010">
    <property type="entry name" value="HLH"/>
    <property type="match status" value="1"/>
</dbReference>
<dbReference type="CDD" id="cd11390">
    <property type="entry name" value="bHLH_TS"/>
    <property type="match status" value="1"/>
</dbReference>
<keyword evidence="1" id="KW-0217">Developmental protein</keyword>
<comment type="caution">
    <text evidence="8">The sequence shown here is derived from an EMBL/GenBank/DDBJ whole genome shotgun (WGS) entry which is preliminary data.</text>
</comment>
<feature type="compositionally biased region" description="Polar residues" evidence="6">
    <location>
        <begin position="83"/>
        <end position="96"/>
    </location>
</feature>
<keyword evidence="9" id="KW-1185">Reference proteome</keyword>
<evidence type="ECO:0000259" key="7">
    <source>
        <dbReference type="PROSITE" id="PS50888"/>
    </source>
</evidence>
<feature type="region of interest" description="Disordered" evidence="6">
    <location>
        <begin position="116"/>
        <end position="139"/>
    </location>
</feature>
<evidence type="ECO:0000256" key="1">
    <source>
        <dbReference type="ARBA" id="ARBA00022473"/>
    </source>
</evidence>
<dbReference type="PANTHER" id="PTHR20937:SF3">
    <property type="entry name" value="IP14615P"/>
    <property type="match status" value="1"/>
</dbReference>
<dbReference type="GO" id="GO:0000978">
    <property type="term" value="F:RNA polymerase II cis-regulatory region sequence-specific DNA binding"/>
    <property type="evidence" value="ECO:0007669"/>
    <property type="project" value="TreeGrafter"/>
</dbReference>
<reference evidence="8" key="2">
    <citation type="journal article" date="2023" name="BMC Genomics">
        <title>Pest status, molecular evolution, and epigenetic factors derived from the genome assembly of Frankliniella fusca, a thysanopteran phytovirus vector.</title>
        <authorList>
            <person name="Catto M.A."/>
            <person name="Labadie P.E."/>
            <person name="Jacobson A.L."/>
            <person name="Kennedy G.G."/>
            <person name="Srinivasan R."/>
            <person name="Hunt B.G."/>
        </authorList>
    </citation>
    <scope>NUCLEOTIDE SEQUENCE</scope>
    <source>
        <strain evidence="8">PL_HMW_Pooled</strain>
    </source>
</reference>
<evidence type="ECO:0000313" key="8">
    <source>
        <dbReference type="EMBL" id="KAK3922951.1"/>
    </source>
</evidence>
<dbReference type="PROSITE" id="PS50888">
    <property type="entry name" value="BHLH"/>
    <property type="match status" value="1"/>
</dbReference>
<name>A0AAE1HLP1_9NEOP</name>
<dbReference type="GO" id="GO:0001707">
    <property type="term" value="P:mesoderm formation"/>
    <property type="evidence" value="ECO:0007669"/>
    <property type="project" value="TreeGrafter"/>
</dbReference>
<sequence>MMDREIVYRQDSDRQVITVYGLDENGNRVVGYTAERKLRVVDEQETSASRPLSATPPHSPSGAGGAGAVLFRPPVLDSQDLQAQVQVRTPQGQGRSDTPGCPSVAVSDCGSVSTLAASLPPASTSSPSAPGYAQQTESAGAGVGVGDGCPWGASGGGAVGDLDLSGYAPLCSPTPLPGGATYTILAVPMPLMGSLAHAPAPEVAAEAAAEPIAFDDEPRTLHELQSVISLPLRSQARVECFKSPVLNTQPLHLAIGAGRILSGAQHAQLAAEADATTRGLEPDHEAQIRQQHNSSSRQYRSQEEIEKAYRKNACDRERCRMADMNRAYDLLRMRLPTARKPPKKLSKIECLRLAIKYIRDLRDELRRGQHDQGQGQGVAWTPAPQSEVQAQAAQATLETPWSVSALEAAGPAGSPAGALDVEPAGGPALYIPTATYPAPAPAAPAQSVQTQGLLLCGSPAPRWS</sequence>
<dbReference type="EMBL" id="JAHWGI010001134">
    <property type="protein sequence ID" value="KAK3922951.1"/>
    <property type="molecule type" value="Genomic_DNA"/>
</dbReference>
<dbReference type="GO" id="GO:0046983">
    <property type="term" value="F:protein dimerization activity"/>
    <property type="evidence" value="ECO:0007669"/>
    <property type="project" value="InterPro"/>
</dbReference>
<proteinExistence type="predicted"/>
<feature type="region of interest" description="Disordered" evidence="6">
    <location>
        <begin position="41"/>
        <end position="70"/>
    </location>
</feature>
<dbReference type="GO" id="GO:0000981">
    <property type="term" value="F:DNA-binding transcription factor activity, RNA polymerase II-specific"/>
    <property type="evidence" value="ECO:0007669"/>
    <property type="project" value="TreeGrafter"/>
</dbReference>
<dbReference type="GO" id="GO:0005634">
    <property type="term" value="C:nucleus"/>
    <property type="evidence" value="ECO:0007669"/>
    <property type="project" value="TreeGrafter"/>
</dbReference>
<dbReference type="FunFam" id="4.10.280.10:FF:000090">
    <property type="entry name" value="Salivary gland-expressed bHLH"/>
    <property type="match status" value="1"/>
</dbReference>
<evidence type="ECO:0000256" key="2">
    <source>
        <dbReference type="ARBA" id="ARBA00023015"/>
    </source>
</evidence>
<accession>A0AAE1HLP1</accession>
<dbReference type="InterPro" id="IPR011598">
    <property type="entry name" value="bHLH_dom"/>
</dbReference>
<evidence type="ECO:0000256" key="3">
    <source>
        <dbReference type="ARBA" id="ARBA00023125"/>
    </source>
</evidence>
<feature type="domain" description="BHLH" evidence="7">
    <location>
        <begin position="308"/>
        <end position="361"/>
    </location>
</feature>
<dbReference type="SUPFAM" id="SSF47459">
    <property type="entry name" value="HLH, helix-loop-helix DNA-binding domain"/>
    <property type="match status" value="1"/>
</dbReference>
<protein>
    <submittedName>
        <fullName evidence="8">Neurogenin-2</fullName>
    </submittedName>
</protein>
<feature type="compositionally biased region" description="Low complexity" evidence="6">
    <location>
        <begin position="116"/>
        <end position="130"/>
    </location>
</feature>
<gene>
    <name evidence="8" type="ORF">KUF71_001610</name>
</gene>
<dbReference type="InterPro" id="IPR036638">
    <property type="entry name" value="HLH_DNA-bd_sf"/>
</dbReference>
<dbReference type="AlphaFoldDB" id="A0AAE1HLP1"/>
<feature type="compositionally biased region" description="Polar residues" evidence="6">
    <location>
        <begin position="383"/>
        <end position="394"/>
    </location>
</feature>
<evidence type="ECO:0000256" key="5">
    <source>
        <dbReference type="ARBA" id="ARBA00023242"/>
    </source>
</evidence>
<evidence type="ECO:0000313" key="9">
    <source>
        <dbReference type="Proteomes" id="UP001219518"/>
    </source>
</evidence>
<dbReference type="Proteomes" id="UP001219518">
    <property type="component" value="Unassembled WGS sequence"/>
</dbReference>
<organism evidence="8 9">
    <name type="scientific">Frankliniella fusca</name>
    <dbReference type="NCBI Taxonomy" id="407009"/>
    <lineage>
        <taxon>Eukaryota</taxon>
        <taxon>Metazoa</taxon>
        <taxon>Ecdysozoa</taxon>
        <taxon>Arthropoda</taxon>
        <taxon>Hexapoda</taxon>
        <taxon>Insecta</taxon>
        <taxon>Pterygota</taxon>
        <taxon>Neoptera</taxon>
        <taxon>Paraneoptera</taxon>
        <taxon>Thysanoptera</taxon>
        <taxon>Terebrantia</taxon>
        <taxon>Thripoidea</taxon>
        <taxon>Thripidae</taxon>
        <taxon>Frankliniella</taxon>
    </lineage>
</organism>
<keyword evidence="5" id="KW-0539">Nucleus</keyword>
<feature type="region of interest" description="Disordered" evidence="6">
    <location>
        <begin position="367"/>
        <end position="394"/>
    </location>
</feature>
<evidence type="ECO:0000256" key="4">
    <source>
        <dbReference type="ARBA" id="ARBA00023163"/>
    </source>
</evidence>
<dbReference type="SMART" id="SM00353">
    <property type="entry name" value="HLH"/>
    <property type="match status" value="1"/>
</dbReference>
<keyword evidence="4" id="KW-0804">Transcription</keyword>
<dbReference type="PANTHER" id="PTHR20937">
    <property type="entry name" value="IP14615P"/>
    <property type="match status" value="1"/>
</dbReference>
<feature type="region of interest" description="Disordered" evidence="6">
    <location>
        <begin position="83"/>
        <end position="104"/>
    </location>
</feature>